<evidence type="ECO:0000256" key="5">
    <source>
        <dbReference type="ARBA" id="ARBA00022833"/>
    </source>
</evidence>
<dbReference type="Proteomes" id="UP000017819">
    <property type="component" value="Unassembled WGS sequence"/>
</dbReference>
<gene>
    <name evidence="10" type="ORF">N177_1957</name>
</gene>
<dbReference type="GO" id="GO:0004222">
    <property type="term" value="F:metalloendopeptidase activity"/>
    <property type="evidence" value="ECO:0007669"/>
    <property type="project" value="TreeGrafter"/>
</dbReference>
<dbReference type="InterPro" id="IPR050570">
    <property type="entry name" value="Cell_wall_metabolism_enzyme"/>
</dbReference>
<dbReference type="STRING" id="631454.N177_1957"/>
<keyword evidence="7" id="KW-0175">Coiled coil</keyword>
<dbReference type="GO" id="GO:0046872">
    <property type="term" value="F:metal ion binding"/>
    <property type="evidence" value="ECO:0007669"/>
    <property type="project" value="UniProtKB-KW"/>
</dbReference>
<evidence type="ECO:0000256" key="4">
    <source>
        <dbReference type="ARBA" id="ARBA00022801"/>
    </source>
</evidence>
<keyword evidence="2" id="KW-0645">Protease</keyword>
<keyword evidence="8" id="KW-0472">Membrane</keyword>
<dbReference type="InterPro" id="IPR011055">
    <property type="entry name" value="Dup_hybrid_motif"/>
</dbReference>
<name>V4TG27_9HYPH</name>
<keyword evidence="8" id="KW-0812">Transmembrane</keyword>
<dbReference type="Gene3D" id="2.70.70.10">
    <property type="entry name" value="Glucose Permease (Domain IIA)"/>
    <property type="match status" value="1"/>
</dbReference>
<dbReference type="eggNOG" id="COG0739">
    <property type="taxonomic scope" value="Bacteria"/>
</dbReference>
<dbReference type="PANTHER" id="PTHR21666">
    <property type="entry name" value="PEPTIDASE-RELATED"/>
    <property type="match status" value="1"/>
</dbReference>
<dbReference type="GO" id="GO:0006508">
    <property type="term" value="P:proteolysis"/>
    <property type="evidence" value="ECO:0007669"/>
    <property type="project" value="UniProtKB-KW"/>
</dbReference>
<feature type="domain" description="M23ase beta-sheet core" evidence="9">
    <location>
        <begin position="291"/>
        <end position="385"/>
    </location>
</feature>
<protein>
    <submittedName>
        <fullName evidence="10">Membrane protein</fullName>
    </submittedName>
</protein>
<proteinExistence type="predicted"/>
<keyword evidence="6" id="KW-0482">Metalloprotease</keyword>
<keyword evidence="11" id="KW-1185">Reference proteome</keyword>
<keyword evidence="4" id="KW-0378">Hydrolase</keyword>
<evidence type="ECO:0000256" key="1">
    <source>
        <dbReference type="ARBA" id="ARBA00001947"/>
    </source>
</evidence>
<dbReference type="EMBL" id="AWXZ01000026">
    <property type="protein sequence ID" value="ESR25083.1"/>
    <property type="molecule type" value="Genomic_DNA"/>
</dbReference>
<evidence type="ECO:0000259" key="9">
    <source>
        <dbReference type="Pfam" id="PF01551"/>
    </source>
</evidence>
<sequence length="399" mass="42425">MRQTGAKRGEALTHFVAPPAVAPRKPRRRHAVTAAFGTLLLTAVCVSGAWLTGGEGDSPASTQLGEPIAFATLRGLQPATPTMPEAPARQAIERRLDELRRQQEELTTRQARLNAVLTEAKARGIDPAPLADDLRQALSARLSSRPVAAPRPILAKGEALSLQAPARTPASARADELDLALQVLAQTQDALLSALEQTTEDRLETLASIPEELGLRAPDISLGGPFIDLRGVEGGMTTEDRFEIVEAGLGQIDELEEIVAALPVRLPLKGRFAQTSAYGKRVDPFLGRPAMHTGIDFAAPSGTAVHAAGSGTVRFAAWNGGYGRMVEIDHGNGHRTRYAHLSSINVTKGDKIGAGDIIGAVGTSGRSTGPHLHYELMRDGRRRDPSAYVKVARAFAGRI</sequence>
<dbReference type="OrthoDB" id="9805070at2"/>
<evidence type="ECO:0000256" key="3">
    <source>
        <dbReference type="ARBA" id="ARBA00022723"/>
    </source>
</evidence>
<reference evidence="10 11" key="1">
    <citation type="journal article" date="2014" name="Genome Announc.">
        <title>Draft Genome Sequence of Lutibaculum baratangense Strain AMV1T, Isolated from a Mud Volcano in Andamans, India.</title>
        <authorList>
            <person name="Singh A."/>
            <person name="Sreenivas A."/>
            <person name="Sathyanarayana Reddy G."/>
            <person name="Pinnaka A.K."/>
            <person name="Shivaji S."/>
        </authorList>
    </citation>
    <scope>NUCLEOTIDE SEQUENCE [LARGE SCALE GENOMIC DNA]</scope>
    <source>
        <strain evidence="10 11">AMV1</strain>
    </source>
</reference>
<evidence type="ECO:0000256" key="2">
    <source>
        <dbReference type="ARBA" id="ARBA00022670"/>
    </source>
</evidence>
<organism evidence="10 11">
    <name type="scientific">Lutibaculum baratangense AMV1</name>
    <dbReference type="NCBI Taxonomy" id="631454"/>
    <lineage>
        <taxon>Bacteria</taxon>
        <taxon>Pseudomonadati</taxon>
        <taxon>Pseudomonadota</taxon>
        <taxon>Alphaproteobacteria</taxon>
        <taxon>Hyphomicrobiales</taxon>
        <taxon>Tepidamorphaceae</taxon>
        <taxon>Lutibaculum</taxon>
    </lineage>
</organism>
<comment type="caution">
    <text evidence="10">The sequence shown here is derived from an EMBL/GenBank/DDBJ whole genome shotgun (WGS) entry which is preliminary data.</text>
</comment>
<dbReference type="CDD" id="cd12797">
    <property type="entry name" value="M23_peptidase"/>
    <property type="match status" value="1"/>
</dbReference>
<evidence type="ECO:0000256" key="7">
    <source>
        <dbReference type="SAM" id="Coils"/>
    </source>
</evidence>
<keyword evidence="5" id="KW-0862">Zinc</keyword>
<evidence type="ECO:0000256" key="8">
    <source>
        <dbReference type="SAM" id="Phobius"/>
    </source>
</evidence>
<feature type="transmembrane region" description="Helical" evidence="8">
    <location>
        <begin position="31"/>
        <end position="51"/>
    </location>
</feature>
<evidence type="ECO:0000256" key="6">
    <source>
        <dbReference type="ARBA" id="ARBA00023049"/>
    </source>
</evidence>
<accession>V4TG27</accession>
<comment type="cofactor">
    <cofactor evidence="1">
        <name>Zn(2+)</name>
        <dbReference type="ChEBI" id="CHEBI:29105"/>
    </cofactor>
</comment>
<feature type="coiled-coil region" evidence="7">
    <location>
        <begin position="89"/>
        <end position="116"/>
    </location>
</feature>
<dbReference type="PANTHER" id="PTHR21666:SF288">
    <property type="entry name" value="CELL DIVISION PROTEIN YTFB"/>
    <property type="match status" value="1"/>
</dbReference>
<evidence type="ECO:0000313" key="10">
    <source>
        <dbReference type="EMBL" id="ESR25083.1"/>
    </source>
</evidence>
<dbReference type="AlphaFoldDB" id="V4TG27"/>
<dbReference type="Pfam" id="PF01551">
    <property type="entry name" value="Peptidase_M23"/>
    <property type="match status" value="1"/>
</dbReference>
<dbReference type="FunFam" id="2.70.70.10:FF:000006">
    <property type="entry name" value="M23 family peptidase"/>
    <property type="match status" value="1"/>
</dbReference>
<evidence type="ECO:0000313" key="11">
    <source>
        <dbReference type="Proteomes" id="UP000017819"/>
    </source>
</evidence>
<keyword evidence="8" id="KW-1133">Transmembrane helix</keyword>
<keyword evidence="3" id="KW-0479">Metal-binding</keyword>
<dbReference type="SUPFAM" id="SSF51261">
    <property type="entry name" value="Duplicated hybrid motif"/>
    <property type="match status" value="1"/>
</dbReference>
<dbReference type="InterPro" id="IPR016047">
    <property type="entry name" value="M23ase_b-sheet_dom"/>
</dbReference>